<name>A0A9D1NJP9_9BACT</name>
<dbReference type="Pfam" id="PF00707">
    <property type="entry name" value="IF3_C"/>
    <property type="match status" value="1"/>
</dbReference>
<dbReference type="FunFam" id="3.10.20.80:FF:000001">
    <property type="entry name" value="Translation initiation factor IF-3"/>
    <property type="match status" value="1"/>
</dbReference>
<comment type="subcellular location">
    <subcellularLocation>
        <location evidence="4 6">Cytoplasm</location>
    </subcellularLocation>
</comment>
<feature type="domain" description="Translation initiation factor 3 C-terminal" evidence="7">
    <location>
        <begin position="80"/>
        <end position="163"/>
    </location>
</feature>
<dbReference type="GO" id="GO:0005737">
    <property type="term" value="C:cytoplasm"/>
    <property type="evidence" value="ECO:0007669"/>
    <property type="project" value="UniProtKB-SubCell"/>
</dbReference>
<organism evidence="9 10">
    <name type="scientific">Candidatus Spyradosoma merdigallinarum</name>
    <dbReference type="NCBI Taxonomy" id="2840950"/>
    <lineage>
        <taxon>Bacteria</taxon>
        <taxon>Pseudomonadati</taxon>
        <taxon>Verrucomicrobiota</taxon>
        <taxon>Opitutia</taxon>
        <taxon>Opitutia incertae sedis</taxon>
        <taxon>Candidatus Spyradosoma</taxon>
    </lineage>
</organism>
<sequence>MGPRRNERIRVPEVRVIGPRGEQLGVMATSSALSLAKAHELDLLEIAPNAQPPVCRIVDYGKYLYEEAKKQKQQKQSATKLKEVKMRPRIDEHDLMVKVRRAEMFLFNGNKVKVTLMFRIRELEHPEFGFEAVQRLIDAVAHIGVLDSKPKMMGRTITAMLSPVAQAKRRLVHNSVPVEDDALGEDEDVPAEE</sequence>
<dbReference type="InterPro" id="IPR001288">
    <property type="entry name" value="Translation_initiation_fac_3"/>
</dbReference>
<evidence type="ECO:0000256" key="5">
    <source>
        <dbReference type="NCBIfam" id="TIGR00168"/>
    </source>
</evidence>
<dbReference type="InterPro" id="IPR019814">
    <property type="entry name" value="Translation_initiation_fac_3_N"/>
</dbReference>
<protein>
    <recommendedName>
        <fullName evidence="4 5">Translation initiation factor IF-3</fullName>
    </recommendedName>
</protein>
<dbReference type="Pfam" id="PF05198">
    <property type="entry name" value="IF3_N"/>
    <property type="match status" value="1"/>
</dbReference>
<dbReference type="InterPro" id="IPR019815">
    <property type="entry name" value="Translation_initiation_fac_3_C"/>
</dbReference>
<evidence type="ECO:0000259" key="7">
    <source>
        <dbReference type="Pfam" id="PF00707"/>
    </source>
</evidence>
<dbReference type="AlphaFoldDB" id="A0A9D1NJP9"/>
<reference evidence="9" key="2">
    <citation type="journal article" date="2021" name="PeerJ">
        <title>Extensive microbial diversity within the chicken gut microbiome revealed by metagenomics and culture.</title>
        <authorList>
            <person name="Gilroy R."/>
            <person name="Ravi A."/>
            <person name="Getino M."/>
            <person name="Pursley I."/>
            <person name="Horton D.L."/>
            <person name="Alikhan N.F."/>
            <person name="Baker D."/>
            <person name="Gharbi K."/>
            <person name="Hall N."/>
            <person name="Watson M."/>
            <person name="Adriaenssens E.M."/>
            <person name="Foster-Nyarko E."/>
            <person name="Jarju S."/>
            <person name="Secka A."/>
            <person name="Antonio M."/>
            <person name="Oren A."/>
            <person name="Chaudhuri R.R."/>
            <person name="La Ragione R."/>
            <person name="Hildebrand F."/>
            <person name="Pallen M.J."/>
        </authorList>
    </citation>
    <scope>NUCLEOTIDE SEQUENCE</scope>
    <source>
        <strain evidence="9">10669</strain>
    </source>
</reference>
<dbReference type="Proteomes" id="UP000886812">
    <property type="component" value="Unassembled WGS sequence"/>
</dbReference>
<dbReference type="InterPro" id="IPR036787">
    <property type="entry name" value="T_IF-3_N_sf"/>
</dbReference>
<comment type="subunit">
    <text evidence="4 6">Monomer.</text>
</comment>
<proteinExistence type="inferred from homology"/>
<evidence type="ECO:0000259" key="8">
    <source>
        <dbReference type="Pfam" id="PF05198"/>
    </source>
</evidence>
<dbReference type="PANTHER" id="PTHR10938">
    <property type="entry name" value="TRANSLATION INITIATION FACTOR IF-3"/>
    <property type="match status" value="1"/>
</dbReference>
<comment type="caution">
    <text evidence="9">The sequence shown here is derived from an EMBL/GenBank/DDBJ whole genome shotgun (WGS) entry which is preliminary data.</text>
</comment>
<comment type="function">
    <text evidence="4 6">IF-3 binds to the 30S ribosomal subunit and shifts the equilibrium between 70S ribosomes and their 50S and 30S subunits in favor of the free subunits, thus enhancing the availability of 30S subunits on which protein synthesis initiation begins.</text>
</comment>
<dbReference type="InterPro" id="IPR036788">
    <property type="entry name" value="T_IF-3_C_sf"/>
</dbReference>
<dbReference type="GO" id="GO:0043022">
    <property type="term" value="F:ribosome binding"/>
    <property type="evidence" value="ECO:0007669"/>
    <property type="project" value="TreeGrafter"/>
</dbReference>
<dbReference type="InterPro" id="IPR019813">
    <property type="entry name" value="Translation_initiation_fac3_CS"/>
</dbReference>
<evidence type="ECO:0000256" key="2">
    <source>
        <dbReference type="ARBA" id="ARBA00022540"/>
    </source>
</evidence>
<evidence type="ECO:0000256" key="1">
    <source>
        <dbReference type="ARBA" id="ARBA00005439"/>
    </source>
</evidence>
<comment type="similarity">
    <text evidence="1 4 6">Belongs to the IF-3 family.</text>
</comment>
<feature type="domain" description="Translation initiation factor 3 N-terminal" evidence="8">
    <location>
        <begin position="6"/>
        <end position="74"/>
    </location>
</feature>
<dbReference type="PROSITE" id="PS00938">
    <property type="entry name" value="IF3"/>
    <property type="match status" value="1"/>
</dbReference>
<dbReference type="GO" id="GO:0003743">
    <property type="term" value="F:translation initiation factor activity"/>
    <property type="evidence" value="ECO:0007669"/>
    <property type="project" value="UniProtKB-UniRule"/>
</dbReference>
<dbReference type="Gene3D" id="3.30.110.10">
    <property type="entry name" value="Translation initiation factor 3 (IF-3), C-terminal domain"/>
    <property type="match status" value="1"/>
</dbReference>
<dbReference type="NCBIfam" id="TIGR00168">
    <property type="entry name" value="infC"/>
    <property type="match status" value="1"/>
</dbReference>
<dbReference type="HAMAP" id="MF_00080">
    <property type="entry name" value="IF_3"/>
    <property type="match status" value="1"/>
</dbReference>
<evidence type="ECO:0000256" key="4">
    <source>
        <dbReference type="HAMAP-Rule" id="MF_00080"/>
    </source>
</evidence>
<dbReference type="SUPFAM" id="SSF55200">
    <property type="entry name" value="Translation initiation factor IF3, C-terminal domain"/>
    <property type="match status" value="1"/>
</dbReference>
<gene>
    <name evidence="4" type="primary">infC</name>
    <name evidence="9" type="ORF">IAC75_04825</name>
</gene>
<keyword evidence="3 4" id="KW-0648">Protein biosynthesis</keyword>
<dbReference type="SUPFAM" id="SSF54364">
    <property type="entry name" value="Translation initiation factor IF3, N-terminal domain"/>
    <property type="match status" value="1"/>
</dbReference>
<evidence type="ECO:0000313" key="9">
    <source>
        <dbReference type="EMBL" id="HIV04457.1"/>
    </source>
</evidence>
<reference evidence="9" key="1">
    <citation type="submission" date="2020-10" db="EMBL/GenBank/DDBJ databases">
        <authorList>
            <person name="Gilroy R."/>
        </authorList>
    </citation>
    <scope>NUCLEOTIDE SEQUENCE</scope>
    <source>
        <strain evidence="9">10669</strain>
    </source>
</reference>
<keyword evidence="2 4" id="KW-0396">Initiation factor</keyword>
<dbReference type="GO" id="GO:0032790">
    <property type="term" value="P:ribosome disassembly"/>
    <property type="evidence" value="ECO:0007669"/>
    <property type="project" value="TreeGrafter"/>
</dbReference>
<dbReference type="Gene3D" id="3.10.20.80">
    <property type="entry name" value="Translation initiation factor 3 (IF-3), N-terminal domain"/>
    <property type="match status" value="1"/>
</dbReference>
<evidence type="ECO:0000256" key="6">
    <source>
        <dbReference type="RuleBase" id="RU000646"/>
    </source>
</evidence>
<evidence type="ECO:0000313" key="10">
    <source>
        <dbReference type="Proteomes" id="UP000886812"/>
    </source>
</evidence>
<dbReference type="PANTHER" id="PTHR10938:SF0">
    <property type="entry name" value="TRANSLATION INITIATION FACTOR IF-3, MITOCHONDRIAL"/>
    <property type="match status" value="1"/>
</dbReference>
<dbReference type="EMBL" id="DVOG01000128">
    <property type="protein sequence ID" value="HIV04457.1"/>
    <property type="molecule type" value="Genomic_DNA"/>
</dbReference>
<accession>A0A9D1NJP9</accession>
<evidence type="ECO:0000256" key="3">
    <source>
        <dbReference type="ARBA" id="ARBA00022917"/>
    </source>
</evidence>
<keyword evidence="4" id="KW-0963">Cytoplasm</keyword>